<evidence type="ECO:0000256" key="8">
    <source>
        <dbReference type="ARBA" id="ARBA00048090"/>
    </source>
</evidence>
<dbReference type="EC" id="2.7.1.12" evidence="3 9"/>
<evidence type="ECO:0000256" key="1">
    <source>
        <dbReference type="ARBA" id="ARBA00004761"/>
    </source>
</evidence>
<reference evidence="11" key="1">
    <citation type="journal article" date="2019" name="Int. J. Syst. Evol. Microbiol.">
        <title>The Global Catalogue of Microorganisms (GCM) 10K type strain sequencing project: providing services to taxonomists for standard genome sequencing and annotation.</title>
        <authorList>
            <consortium name="The Broad Institute Genomics Platform"/>
            <consortium name="The Broad Institute Genome Sequencing Center for Infectious Disease"/>
            <person name="Wu L."/>
            <person name="Ma J."/>
        </authorList>
    </citation>
    <scope>NUCLEOTIDE SEQUENCE [LARGE SCALE GENOMIC DNA]</scope>
    <source>
        <strain evidence="11">CCM 8653</strain>
    </source>
</reference>
<dbReference type="CDD" id="cd02021">
    <property type="entry name" value="GntK"/>
    <property type="match status" value="1"/>
</dbReference>
<dbReference type="InterPro" id="IPR006001">
    <property type="entry name" value="Therm_gnt_kin"/>
</dbReference>
<dbReference type="PANTHER" id="PTHR43442:SF3">
    <property type="entry name" value="GLUCONOKINASE-RELATED"/>
    <property type="match status" value="1"/>
</dbReference>
<sequence length="188" mass="20190">MDTVVTNAPQDAGVASTSRLPVTEHLVVMGVSGSGKTTIAGLLAERLGHDLAEADEFHPPANIEKMSAGTPLTDADRAPWLAAIREWLDHESDAGRAAVVTCSALKRSYRDELRRARGRVRFVHLDGDPDLLAERITHRSGHFMPPTLLPSQLATLEPLDADEDGTTVDIADSPDEIVASVVAWLAAR</sequence>
<evidence type="ECO:0000256" key="6">
    <source>
        <dbReference type="ARBA" id="ARBA00022777"/>
    </source>
</evidence>
<organism evidence="10 11">
    <name type="scientific">Isoptericola cucumis</name>
    <dbReference type="NCBI Taxonomy" id="1776856"/>
    <lineage>
        <taxon>Bacteria</taxon>
        <taxon>Bacillati</taxon>
        <taxon>Actinomycetota</taxon>
        <taxon>Actinomycetes</taxon>
        <taxon>Micrococcales</taxon>
        <taxon>Promicromonosporaceae</taxon>
        <taxon>Isoptericola</taxon>
    </lineage>
</organism>
<protein>
    <recommendedName>
        <fullName evidence="3 9">Gluconokinase</fullName>
        <ecNumber evidence="3 9">2.7.1.12</ecNumber>
    </recommendedName>
</protein>
<evidence type="ECO:0000256" key="5">
    <source>
        <dbReference type="ARBA" id="ARBA00022741"/>
    </source>
</evidence>
<evidence type="ECO:0000256" key="3">
    <source>
        <dbReference type="ARBA" id="ARBA00012054"/>
    </source>
</evidence>
<gene>
    <name evidence="10" type="ORF">GCM10007368_29110</name>
</gene>
<dbReference type="SUPFAM" id="SSF52540">
    <property type="entry name" value="P-loop containing nucleoside triphosphate hydrolases"/>
    <property type="match status" value="1"/>
</dbReference>
<dbReference type="Gene3D" id="3.40.50.300">
    <property type="entry name" value="P-loop containing nucleotide triphosphate hydrolases"/>
    <property type="match status" value="1"/>
</dbReference>
<keyword evidence="6 9" id="KW-0418">Kinase</keyword>
<comment type="caution">
    <text evidence="10">The sequence shown here is derived from an EMBL/GenBank/DDBJ whole genome shotgun (WGS) entry which is preliminary data.</text>
</comment>
<keyword evidence="7 9" id="KW-0067">ATP-binding</keyword>
<evidence type="ECO:0000313" key="11">
    <source>
        <dbReference type="Proteomes" id="UP000632535"/>
    </source>
</evidence>
<name>A0ABQ2B9R8_9MICO</name>
<comment type="pathway">
    <text evidence="1">Carbohydrate acid metabolism.</text>
</comment>
<accession>A0ABQ2B9R8</accession>
<dbReference type="NCBIfam" id="TIGR01313">
    <property type="entry name" value="therm_gnt_kin"/>
    <property type="match status" value="1"/>
</dbReference>
<evidence type="ECO:0000313" key="10">
    <source>
        <dbReference type="EMBL" id="GGI10010.1"/>
    </source>
</evidence>
<dbReference type="Proteomes" id="UP000632535">
    <property type="component" value="Unassembled WGS sequence"/>
</dbReference>
<evidence type="ECO:0000256" key="4">
    <source>
        <dbReference type="ARBA" id="ARBA00022679"/>
    </source>
</evidence>
<keyword evidence="5 9" id="KW-0547">Nucleotide-binding</keyword>
<dbReference type="EMBL" id="BMDG01000010">
    <property type="protein sequence ID" value="GGI10010.1"/>
    <property type="molecule type" value="Genomic_DNA"/>
</dbReference>
<comment type="similarity">
    <text evidence="2 9">Belongs to the gluconokinase GntK/GntV family.</text>
</comment>
<evidence type="ECO:0000256" key="2">
    <source>
        <dbReference type="ARBA" id="ARBA00008420"/>
    </source>
</evidence>
<evidence type="ECO:0000256" key="9">
    <source>
        <dbReference type="RuleBase" id="RU363066"/>
    </source>
</evidence>
<proteinExistence type="inferred from homology"/>
<comment type="catalytic activity">
    <reaction evidence="8 9">
        <text>D-gluconate + ATP = 6-phospho-D-gluconate + ADP + H(+)</text>
        <dbReference type="Rhea" id="RHEA:19433"/>
        <dbReference type="ChEBI" id="CHEBI:15378"/>
        <dbReference type="ChEBI" id="CHEBI:18391"/>
        <dbReference type="ChEBI" id="CHEBI:30616"/>
        <dbReference type="ChEBI" id="CHEBI:58759"/>
        <dbReference type="ChEBI" id="CHEBI:456216"/>
        <dbReference type="EC" id="2.7.1.12"/>
    </reaction>
</comment>
<evidence type="ECO:0000256" key="7">
    <source>
        <dbReference type="ARBA" id="ARBA00022840"/>
    </source>
</evidence>
<keyword evidence="4 9" id="KW-0808">Transferase</keyword>
<dbReference type="Pfam" id="PF13671">
    <property type="entry name" value="AAA_33"/>
    <property type="match status" value="1"/>
</dbReference>
<keyword evidence="11" id="KW-1185">Reference proteome</keyword>
<dbReference type="InterPro" id="IPR027417">
    <property type="entry name" value="P-loop_NTPase"/>
</dbReference>
<dbReference type="PANTHER" id="PTHR43442">
    <property type="entry name" value="GLUCONOKINASE-RELATED"/>
    <property type="match status" value="1"/>
</dbReference>
<dbReference type="RefSeq" id="WP_188524442.1">
    <property type="nucleotide sequence ID" value="NZ_BMDG01000010.1"/>
</dbReference>